<evidence type="ECO:0000313" key="3">
    <source>
        <dbReference type="Proteomes" id="UP000015104"/>
    </source>
</evidence>
<evidence type="ECO:0000313" key="2">
    <source>
        <dbReference type="EnsemblMetazoa" id="tetur07g01080.1"/>
    </source>
</evidence>
<keyword evidence="1" id="KW-0472">Membrane</keyword>
<name>T1K8E8_TETUR</name>
<dbReference type="EMBL" id="CAEY01001874">
    <property type="status" value="NOT_ANNOTATED_CDS"/>
    <property type="molecule type" value="Genomic_DNA"/>
</dbReference>
<proteinExistence type="predicted"/>
<organism evidence="2 3">
    <name type="scientific">Tetranychus urticae</name>
    <name type="common">Two-spotted spider mite</name>
    <dbReference type="NCBI Taxonomy" id="32264"/>
    <lineage>
        <taxon>Eukaryota</taxon>
        <taxon>Metazoa</taxon>
        <taxon>Ecdysozoa</taxon>
        <taxon>Arthropoda</taxon>
        <taxon>Chelicerata</taxon>
        <taxon>Arachnida</taxon>
        <taxon>Acari</taxon>
        <taxon>Acariformes</taxon>
        <taxon>Trombidiformes</taxon>
        <taxon>Prostigmata</taxon>
        <taxon>Eleutherengona</taxon>
        <taxon>Raphignathae</taxon>
        <taxon>Tetranychoidea</taxon>
        <taxon>Tetranychidae</taxon>
        <taxon>Tetranychus</taxon>
    </lineage>
</organism>
<accession>T1K8E8</accession>
<protein>
    <submittedName>
        <fullName evidence="2">Uncharacterized protein</fullName>
    </submittedName>
</protein>
<dbReference type="HOGENOM" id="CLU_1742858_0_0_1"/>
<dbReference type="EnsemblMetazoa" id="tetur07g01080.1">
    <property type="protein sequence ID" value="tetur07g01080.1"/>
    <property type="gene ID" value="tetur07g01080"/>
</dbReference>
<keyword evidence="3" id="KW-1185">Reference proteome</keyword>
<feature type="transmembrane region" description="Helical" evidence="1">
    <location>
        <begin position="57"/>
        <end position="81"/>
    </location>
</feature>
<keyword evidence="1" id="KW-0812">Transmembrane</keyword>
<sequence length="150" mass="16664">MVTPALAAQIALSKDHEIFTFKYFLTFLNSVISLAAFIFFLVIVFDEDKKGQQYFNFSYIGGDATSVAAYYLLYGAIGIYGSLTLNPNLIKTYMAINGISIGVRLATAAMRAQLRLEPQLWSFAFLFQEALVILVSLPVLSSAEAKARRR</sequence>
<reference evidence="3" key="1">
    <citation type="submission" date="2011-08" db="EMBL/GenBank/DDBJ databases">
        <authorList>
            <person name="Rombauts S."/>
        </authorList>
    </citation>
    <scope>NUCLEOTIDE SEQUENCE</scope>
    <source>
        <strain evidence="3">London</strain>
    </source>
</reference>
<evidence type="ECO:0000256" key="1">
    <source>
        <dbReference type="SAM" id="Phobius"/>
    </source>
</evidence>
<keyword evidence="1" id="KW-1133">Transmembrane helix</keyword>
<reference evidence="2" key="2">
    <citation type="submission" date="2015-06" db="UniProtKB">
        <authorList>
            <consortium name="EnsemblMetazoa"/>
        </authorList>
    </citation>
    <scope>IDENTIFICATION</scope>
</reference>
<feature type="transmembrane region" description="Helical" evidence="1">
    <location>
        <begin position="23"/>
        <end position="45"/>
    </location>
</feature>
<dbReference type="Proteomes" id="UP000015104">
    <property type="component" value="Unassembled WGS sequence"/>
</dbReference>
<feature type="transmembrane region" description="Helical" evidence="1">
    <location>
        <begin position="120"/>
        <end position="140"/>
    </location>
</feature>
<dbReference type="AlphaFoldDB" id="T1K8E8"/>